<dbReference type="RefSeq" id="WP_018663022.1">
    <property type="nucleotide sequence ID" value="NZ_HF952018.1"/>
</dbReference>
<organism evidence="6 7">
    <name type="scientific">Thermobrachium celere DSM 8682</name>
    <dbReference type="NCBI Taxonomy" id="941824"/>
    <lineage>
        <taxon>Bacteria</taxon>
        <taxon>Bacillati</taxon>
        <taxon>Bacillota</taxon>
        <taxon>Clostridia</taxon>
        <taxon>Eubacteriales</taxon>
        <taxon>Clostridiaceae</taxon>
        <taxon>Thermobrachium</taxon>
    </lineage>
</organism>
<dbReference type="CDD" id="cd16914">
    <property type="entry name" value="EcfT"/>
    <property type="match status" value="1"/>
</dbReference>
<feature type="transmembrane region" description="Helical" evidence="5">
    <location>
        <begin position="255"/>
        <end position="273"/>
    </location>
</feature>
<keyword evidence="7" id="KW-1185">Reference proteome</keyword>
<comment type="caution">
    <text evidence="6">The sequence shown here is derived from an EMBL/GenBank/DDBJ whole genome shotgun (WGS) entry which is preliminary data.</text>
</comment>
<evidence type="ECO:0000256" key="5">
    <source>
        <dbReference type="SAM" id="Phobius"/>
    </source>
</evidence>
<dbReference type="HOGENOM" id="CLU_064704_0_0_9"/>
<dbReference type="OrthoDB" id="1891007at2"/>
<proteinExistence type="predicted"/>
<name>R7RR63_9CLOT</name>
<keyword evidence="2 5" id="KW-0812">Transmembrane</keyword>
<reference evidence="6" key="1">
    <citation type="submission" date="2013-03" db="EMBL/GenBank/DDBJ databases">
        <title>Draft genome sequence of the hydrogen-ethanol-producing anaerobic alkalithermophilic Caloramator celere.</title>
        <authorList>
            <person name="Ciranna A."/>
            <person name="Larjo A."/>
            <person name="Kivisto A."/>
            <person name="Santala V."/>
            <person name="Roos C."/>
            <person name="Karp M."/>
        </authorList>
    </citation>
    <scope>NUCLEOTIDE SEQUENCE [LARGE SCALE GENOMIC DNA]</scope>
    <source>
        <strain evidence="6">DSM 8682</strain>
    </source>
</reference>
<protein>
    <submittedName>
        <fullName evidence="6">Cobalt transport protein</fullName>
    </submittedName>
</protein>
<evidence type="ECO:0000256" key="1">
    <source>
        <dbReference type="ARBA" id="ARBA00004141"/>
    </source>
</evidence>
<dbReference type="InterPro" id="IPR003339">
    <property type="entry name" value="ABC/ECF_trnsptr_transmembrane"/>
</dbReference>
<evidence type="ECO:0000313" key="7">
    <source>
        <dbReference type="Proteomes" id="UP000014923"/>
    </source>
</evidence>
<keyword evidence="3 5" id="KW-1133">Transmembrane helix</keyword>
<feature type="transmembrane region" description="Helical" evidence="5">
    <location>
        <begin position="216"/>
        <end position="235"/>
    </location>
</feature>
<evidence type="ECO:0000256" key="3">
    <source>
        <dbReference type="ARBA" id="ARBA00022989"/>
    </source>
</evidence>
<feature type="transmembrane region" description="Helical" evidence="5">
    <location>
        <begin position="12"/>
        <end position="42"/>
    </location>
</feature>
<dbReference type="GO" id="GO:0005886">
    <property type="term" value="C:plasma membrane"/>
    <property type="evidence" value="ECO:0007669"/>
    <property type="project" value="UniProtKB-ARBA"/>
</dbReference>
<evidence type="ECO:0000256" key="4">
    <source>
        <dbReference type="ARBA" id="ARBA00023136"/>
    </source>
</evidence>
<sequence>MELHVLSLVLYTVMLISISFLTLNPILLLSILICELGMFLYFKKRRIILVTIKVFLPLIIITILINMFFSSAGVVVLFRLFNKYVTLESLIYSVLFAVKLLIIIYAFYIMEMLIDSDSALTFILSKMPKTGLIFMVCLKLIPTMKNKLKDLKDIYLIRGVEFESKSRFERIKAQIPLMMVLIEESLESSFDIAESSYVRGFLSGRRSIFNKKKFKLVDYAISILSLVAFILVLLLRKIIDYNAYEDYRLSLNLETLIITFMIFLLTAVINYYYKENRYAD</sequence>
<keyword evidence="4 5" id="KW-0472">Membrane</keyword>
<dbReference type="AlphaFoldDB" id="R7RR63"/>
<dbReference type="Proteomes" id="UP000014923">
    <property type="component" value="Unassembled WGS sequence"/>
</dbReference>
<evidence type="ECO:0000256" key="2">
    <source>
        <dbReference type="ARBA" id="ARBA00022692"/>
    </source>
</evidence>
<gene>
    <name evidence="6" type="ORF">TCEL_00733</name>
</gene>
<evidence type="ECO:0000313" key="6">
    <source>
        <dbReference type="EMBL" id="CDF58687.1"/>
    </source>
</evidence>
<feature type="transmembrane region" description="Helical" evidence="5">
    <location>
        <begin position="90"/>
        <end position="110"/>
    </location>
</feature>
<accession>R7RR63</accession>
<comment type="subcellular location">
    <subcellularLocation>
        <location evidence="1">Membrane</location>
        <topology evidence="1">Multi-pass membrane protein</topology>
    </subcellularLocation>
</comment>
<feature type="transmembrane region" description="Helical" evidence="5">
    <location>
        <begin position="54"/>
        <end position="78"/>
    </location>
</feature>
<dbReference type="EMBL" id="CAVN010000098">
    <property type="protein sequence ID" value="CDF58687.1"/>
    <property type="molecule type" value="Genomic_DNA"/>
</dbReference>
<dbReference type="eggNOG" id="COG0619">
    <property type="taxonomic scope" value="Bacteria"/>
</dbReference>